<dbReference type="InterPro" id="IPR042935">
    <property type="entry name" value="Tad1"/>
</dbReference>
<feature type="domain" description="A to I editase" evidence="1">
    <location>
        <begin position="127"/>
        <end position="473"/>
    </location>
</feature>
<evidence type="ECO:0000259" key="1">
    <source>
        <dbReference type="PROSITE" id="PS50141"/>
    </source>
</evidence>
<dbReference type="PANTHER" id="PTHR47803:SF1">
    <property type="entry name" value="TRNA-SPECIFIC ADENOSINE DEAMINASE 1"/>
    <property type="match status" value="1"/>
</dbReference>
<dbReference type="SMR" id="K1XVL6"/>
<dbReference type="HOGENOM" id="CLU_005382_2_1_1"/>
<dbReference type="KEGG" id="mbe:MBM_05193"/>
<dbReference type="OrthoDB" id="10268011at2759"/>
<dbReference type="InParanoid" id="K1XVL6"/>
<dbReference type="AlphaFoldDB" id="K1XVL6"/>
<accession>K1XVL6</accession>
<dbReference type="EMBL" id="JH921438">
    <property type="protein sequence ID" value="EKD16724.1"/>
    <property type="molecule type" value="Genomic_DNA"/>
</dbReference>
<dbReference type="Pfam" id="PF02137">
    <property type="entry name" value="A_deamin"/>
    <property type="match status" value="1"/>
</dbReference>
<dbReference type="SMART" id="SM00552">
    <property type="entry name" value="ADEAMc"/>
    <property type="match status" value="1"/>
</dbReference>
<dbReference type="GO" id="GO:0002100">
    <property type="term" value="P:tRNA wobble adenosine to inosine editing"/>
    <property type="evidence" value="ECO:0007669"/>
    <property type="project" value="InterPro"/>
</dbReference>
<dbReference type="GO" id="GO:0043829">
    <property type="term" value="F:tRNA-specific adenosine-37 deaminase activity"/>
    <property type="evidence" value="ECO:0007669"/>
    <property type="project" value="TreeGrafter"/>
</dbReference>
<evidence type="ECO:0000313" key="3">
    <source>
        <dbReference type="Proteomes" id="UP000006753"/>
    </source>
</evidence>
<dbReference type="eggNOG" id="KOG2777">
    <property type="taxonomic scope" value="Eukaryota"/>
</dbReference>
<dbReference type="GO" id="GO:0003723">
    <property type="term" value="F:RNA binding"/>
    <property type="evidence" value="ECO:0007669"/>
    <property type="project" value="InterPro"/>
</dbReference>
<dbReference type="OMA" id="PDIKIYM"/>
<organism evidence="2 3">
    <name type="scientific">Marssonina brunnea f. sp. multigermtubi (strain MB_m1)</name>
    <name type="common">Marssonina leaf spot fungus</name>
    <dbReference type="NCBI Taxonomy" id="1072389"/>
    <lineage>
        <taxon>Eukaryota</taxon>
        <taxon>Fungi</taxon>
        <taxon>Dikarya</taxon>
        <taxon>Ascomycota</taxon>
        <taxon>Pezizomycotina</taxon>
        <taxon>Leotiomycetes</taxon>
        <taxon>Helotiales</taxon>
        <taxon>Drepanopezizaceae</taxon>
        <taxon>Drepanopeziza</taxon>
    </lineage>
</organism>
<dbReference type="Proteomes" id="UP000006753">
    <property type="component" value="Unassembled WGS sequence"/>
</dbReference>
<name>K1XVL6_MARBU</name>
<gene>
    <name evidence="2" type="ORF">MBM_05193</name>
</gene>
<evidence type="ECO:0000313" key="2">
    <source>
        <dbReference type="EMBL" id="EKD16724.1"/>
    </source>
</evidence>
<reference evidence="2 3" key="1">
    <citation type="journal article" date="2012" name="BMC Genomics">
        <title>Sequencing the genome of Marssonina brunnea reveals fungus-poplar co-evolution.</title>
        <authorList>
            <person name="Zhu S."/>
            <person name="Cao Y.-Z."/>
            <person name="Jiang C."/>
            <person name="Tan B.-Y."/>
            <person name="Wang Z."/>
            <person name="Feng S."/>
            <person name="Zhang L."/>
            <person name="Su X.-H."/>
            <person name="Brejova B."/>
            <person name="Vinar T."/>
            <person name="Xu M."/>
            <person name="Wang M.-X."/>
            <person name="Zhang S.-G."/>
            <person name="Huang M.-R."/>
            <person name="Wu R."/>
            <person name="Zhou Y."/>
        </authorList>
    </citation>
    <scope>NUCLEOTIDE SEQUENCE [LARGE SCALE GENOMIC DNA]</scope>
    <source>
        <strain evidence="2 3">MB_m1</strain>
    </source>
</reference>
<proteinExistence type="predicted"/>
<dbReference type="PROSITE" id="PS50141">
    <property type="entry name" value="A_DEAMIN_EDITASE"/>
    <property type="match status" value="1"/>
</dbReference>
<protein>
    <submittedName>
        <fullName evidence="2">Adenosine-deaminase domain-containing protein</fullName>
    </submittedName>
</protein>
<keyword evidence="3" id="KW-1185">Reference proteome</keyword>
<dbReference type="PANTHER" id="PTHR47803">
    <property type="entry name" value="TRNA-SPECIFIC ADENOSINE DEAMINASE 1"/>
    <property type="match status" value="1"/>
</dbReference>
<dbReference type="InterPro" id="IPR002466">
    <property type="entry name" value="A_deamin"/>
</dbReference>
<dbReference type="STRING" id="1072389.K1XVL6"/>
<sequence length="486" mass="52978">MTRPAPPVVLQLQIQLRPMLASSARPLLHSLNYSRLSTTTTTITTTTTTTTAPPHVMEINSGDEIAKAVLDVFDKWPAKRKPLVRSDGVREWVPLSGIVAQGSLTPASFADHKADRRVGKWGMTCVAAATGMKCLPQKNVSQAQGVVLHDWHAEVLAIRSFNRFLLEECYALASAEKLASEYVRIRSQDEKSEMSFQPFALNDGINLHMYCSEAPCGDASMELTMAAQEDSTPWELPLTTASDNSPVTEPTVLHGRGYFSALGSVRRKPSRPDAPPTLSKSCSDKIALKQSTSLLSSITSLLISPSNVYIHSLVLPTSQSSSVACTRAFSDSGRLSPLKSKEWAGGYSFRPFQILNTETEFSYSRRQPLPAAGQKLVPSNTATSWTPTHSDTLIGGRLQGRKQFSIQGASRVCKRRKWKLALDIAALASVQAPAVERALRAETYAAVKQSHLLEARRLVKAHVRAAALKGWVRNAGGEDWGVEGVQ</sequence>
<dbReference type="FunCoup" id="K1XVL6">
    <property type="interactions" value="250"/>
</dbReference>